<dbReference type="InterPro" id="IPR019931">
    <property type="entry name" value="LPXTG_anchor"/>
</dbReference>
<evidence type="ECO:0000259" key="8">
    <source>
        <dbReference type="PROSITE" id="PS50847"/>
    </source>
</evidence>
<dbReference type="RefSeq" id="WP_136671067.1">
    <property type="nucleotide sequence ID" value="NZ_SSXN01000001.1"/>
</dbReference>
<dbReference type="Gene3D" id="3.40.33.10">
    <property type="entry name" value="CAP"/>
    <property type="match status" value="1"/>
</dbReference>
<feature type="chain" id="PRO_5039232634" evidence="7">
    <location>
        <begin position="22"/>
        <end position="783"/>
    </location>
</feature>
<comment type="caution">
    <text evidence="9">The sequence shown here is derived from an EMBL/GenBank/DDBJ whole genome shotgun (WGS) entry which is preliminary data.</text>
</comment>
<feature type="signal peptide" evidence="7">
    <location>
        <begin position="1"/>
        <end position="21"/>
    </location>
</feature>
<organism evidence="9 10">
    <name type="scientific">Streptococcus suis</name>
    <dbReference type="NCBI Taxonomy" id="1307"/>
    <lineage>
        <taxon>Bacteria</taxon>
        <taxon>Bacillati</taxon>
        <taxon>Bacillota</taxon>
        <taxon>Bacilli</taxon>
        <taxon>Lactobacillales</taxon>
        <taxon>Streptococcaceae</taxon>
        <taxon>Streptococcus</taxon>
    </lineage>
</organism>
<evidence type="ECO:0000256" key="1">
    <source>
        <dbReference type="ARBA" id="ARBA00022512"/>
    </source>
</evidence>
<evidence type="ECO:0000313" key="9">
    <source>
        <dbReference type="EMBL" id="TII07168.1"/>
    </source>
</evidence>
<keyword evidence="2" id="KW-0964">Secreted</keyword>
<dbReference type="AlphaFoldDB" id="A0A4T2H4Z3"/>
<dbReference type="Pfam" id="PF00746">
    <property type="entry name" value="Gram_pos_anchor"/>
    <property type="match status" value="1"/>
</dbReference>
<sequence length="783" mass="83132">MRTQRKVVKSLAFTVALGASATNLQVKADEVVTPVTESTETVVTATPTTISAEQVEQAQEVASADAQAVEAQKAVDTEASQTLATETHAVESLTEAVAQASTAQEALPTAEAEVATQTEEVVQAQTAVDTAQEVVASANDEVASAQTSADTANVAKTQASATLEEAKAQPVVTAETKSTISEKEAEVAKTAVEIAATDSKIATAQEAVNNYKPTTVTETVASSNYVEHTAADKDLEDVLGDDAYARQHETVIFDGEDTKTVELTAEQAKELAETGSFTYTFDAKAVSEEVVNIINELRRINGITLTPRYGLTQEDIALKVTDNMLNLAETRAQELVTNFSHSSNINTGIARESIAQENYSFVSAEDNKSKSLSHAEMAYNLVLGWFSEYANMRVTFGHRNHLLSEATGNLAVGMATDGTTKYFALLSDANARAIRFEQSTDDGKLTQTYNGKRLKFLPKRTFNYVTTTVVDNSQALKDAVVALEAEKSALLAQQSLASDALNQAVSALATLEQAKTDITLANAKRTAAIAEAQMAFDNASATAKTANATLRQALASQEEALANLETAKGELTDAQADLATAKAKVAELKSLLANQDQLLADLEAAKVRLSEAEVAKGESSALLAELVAKAEASQVEADRLATLYALQEEFNTVITEDEVTATPKDAPTAPVLPSVDFNDLFSKPSEELQTTDVVTPKDGDKGQDLNVIDNVDNEKTVVAPTVYKPQAGITVQQTATGEKVTYSRVERAHTLPNTGSEDNIALMGIGVVLAGLGLAGARRRRHG</sequence>
<keyword evidence="6" id="KW-0472">Membrane</keyword>
<dbReference type="PROSITE" id="PS50847">
    <property type="entry name" value="GRAM_POS_ANCHORING"/>
    <property type="match status" value="1"/>
</dbReference>
<evidence type="ECO:0000256" key="5">
    <source>
        <dbReference type="SAM" id="Coils"/>
    </source>
</evidence>
<dbReference type="Proteomes" id="UP000305785">
    <property type="component" value="Unassembled WGS sequence"/>
</dbReference>
<reference evidence="9 10" key="1">
    <citation type="submission" date="2019-04" db="EMBL/GenBank/DDBJ databases">
        <title>Genome analysis of Streptococcus suis strain WUSS330.</title>
        <authorList>
            <person name="Chen H."/>
            <person name="Gao X."/>
            <person name="Wu Z."/>
        </authorList>
    </citation>
    <scope>NUCLEOTIDE SEQUENCE [LARGE SCALE GENOMIC DNA]</scope>
    <source>
        <strain evidence="9 10">WUSS330</strain>
    </source>
</reference>
<proteinExistence type="predicted"/>
<evidence type="ECO:0000256" key="4">
    <source>
        <dbReference type="ARBA" id="ARBA00023088"/>
    </source>
</evidence>
<keyword evidence="5" id="KW-0175">Coiled coil</keyword>
<evidence type="ECO:0000256" key="3">
    <source>
        <dbReference type="ARBA" id="ARBA00022729"/>
    </source>
</evidence>
<accession>A0A4T2H4Z3</accession>
<name>A0A4T2H4Z3_STRSU</name>
<keyword evidence="6" id="KW-1133">Transmembrane helix</keyword>
<keyword evidence="3 7" id="KW-0732">Signal</keyword>
<feature type="transmembrane region" description="Helical" evidence="6">
    <location>
        <begin position="760"/>
        <end position="777"/>
    </location>
</feature>
<protein>
    <submittedName>
        <fullName evidence="9">LPXTG cell wall anchor domain-containing protein</fullName>
    </submittedName>
</protein>
<evidence type="ECO:0000256" key="7">
    <source>
        <dbReference type="SAM" id="SignalP"/>
    </source>
</evidence>
<feature type="coiled-coil region" evidence="5">
    <location>
        <begin position="547"/>
        <end position="615"/>
    </location>
</feature>
<dbReference type="EMBL" id="SSXN01000001">
    <property type="protein sequence ID" value="TII07168.1"/>
    <property type="molecule type" value="Genomic_DNA"/>
</dbReference>
<feature type="domain" description="Gram-positive cocci surface proteins LPxTG" evidence="8">
    <location>
        <begin position="751"/>
        <end position="783"/>
    </location>
</feature>
<gene>
    <name evidence="9" type="ORF">FAJ36_00375</name>
</gene>
<evidence type="ECO:0000256" key="2">
    <source>
        <dbReference type="ARBA" id="ARBA00022525"/>
    </source>
</evidence>
<evidence type="ECO:0000313" key="10">
    <source>
        <dbReference type="Proteomes" id="UP000305785"/>
    </source>
</evidence>
<keyword evidence="1" id="KW-0134">Cell wall</keyword>
<keyword evidence="4" id="KW-0572">Peptidoglycan-anchor</keyword>
<keyword evidence="6" id="KW-0812">Transmembrane</keyword>
<evidence type="ECO:0000256" key="6">
    <source>
        <dbReference type="SAM" id="Phobius"/>
    </source>
</evidence>
<dbReference type="InterPro" id="IPR035940">
    <property type="entry name" value="CAP_sf"/>
</dbReference>
<dbReference type="NCBIfam" id="TIGR01167">
    <property type="entry name" value="LPXTG_anchor"/>
    <property type="match status" value="1"/>
</dbReference>